<dbReference type="PANTHER" id="PTHR43048:SF3">
    <property type="entry name" value="METHYLMALONYL-COA EPIMERASE, MITOCHONDRIAL"/>
    <property type="match status" value="1"/>
</dbReference>
<dbReference type="AlphaFoldDB" id="A0A0F9ILR7"/>
<dbReference type="PROSITE" id="PS00934">
    <property type="entry name" value="GLYOXALASE_I_1"/>
    <property type="match status" value="1"/>
</dbReference>
<reference evidence="3" key="1">
    <citation type="journal article" date="2015" name="Nature">
        <title>Complex archaea that bridge the gap between prokaryotes and eukaryotes.</title>
        <authorList>
            <person name="Spang A."/>
            <person name="Saw J.H."/>
            <person name="Jorgensen S.L."/>
            <person name="Zaremba-Niedzwiedzka K."/>
            <person name="Martijn J."/>
            <person name="Lind A.E."/>
            <person name="van Eijk R."/>
            <person name="Schleper C."/>
            <person name="Guy L."/>
            <person name="Ettema T.J."/>
        </authorList>
    </citation>
    <scope>NUCLEOTIDE SEQUENCE</scope>
</reference>
<evidence type="ECO:0000313" key="3">
    <source>
        <dbReference type="EMBL" id="KKM41381.1"/>
    </source>
</evidence>
<dbReference type="Pfam" id="PF00903">
    <property type="entry name" value="Glyoxalase"/>
    <property type="match status" value="1"/>
</dbReference>
<sequence>MVENIRHVGFSVRDEEKALSFYCNLLGFKIVTKAKEDESLSYKLLKARNLNYIKLEKNGQLIELYVMPRDFEKGKWNHIALTVENIDEVYKTLSEEGVRFISPPTVDSDSKHKLCFCHDFDQNLIELVEELEGKRKHPVKIGKGIKTKVSVSTNVASRKERRVVSPALSQRMVKANKKDRLINETELNKDYKDAND</sequence>
<proteinExistence type="predicted"/>
<dbReference type="InterPro" id="IPR029068">
    <property type="entry name" value="Glyas_Bleomycin-R_OHBP_Dase"/>
</dbReference>
<gene>
    <name evidence="3" type="ORF">LCGC14_1563650</name>
</gene>
<dbReference type="SUPFAM" id="SSF54593">
    <property type="entry name" value="Glyoxalase/Bleomycin resistance protein/Dihydroxybiphenyl dioxygenase"/>
    <property type="match status" value="1"/>
</dbReference>
<organism evidence="3">
    <name type="scientific">marine sediment metagenome</name>
    <dbReference type="NCBI Taxonomy" id="412755"/>
    <lineage>
        <taxon>unclassified sequences</taxon>
        <taxon>metagenomes</taxon>
        <taxon>ecological metagenomes</taxon>
    </lineage>
</organism>
<dbReference type="InterPro" id="IPR004360">
    <property type="entry name" value="Glyas_Fos-R_dOase_dom"/>
</dbReference>
<dbReference type="GO" id="GO:0004462">
    <property type="term" value="F:lactoylglutathione lyase activity"/>
    <property type="evidence" value="ECO:0007669"/>
    <property type="project" value="InterPro"/>
</dbReference>
<keyword evidence="1" id="KW-0479">Metal-binding</keyword>
<dbReference type="PROSITE" id="PS51819">
    <property type="entry name" value="VOC"/>
    <property type="match status" value="1"/>
</dbReference>
<protein>
    <recommendedName>
        <fullName evidence="2">VOC domain-containing protein</fullName>
    </recommendedName>
</protein>
<evidence type="ECO:0000259" key="2">
    <source>
        <dbReference type="PROSITE" id="PS51819"/>
    </source>
</evidence>
<accession>A0A0F9ILR7</accession>
<dbReference type="InterPro" id="IPR018146">
    <property type="entry name" value="Glyoxalase_1_CS"/>
</dbReference>
<dbReference type="Gene3D" id="3.10.180.10">
    <property type="entry name" value="2,3-Dihydroxybiphenyl 1,2-Dioxygenase, domain 1"/>
    <property type="match status" value="1"/>
</dbReference>
<comment type="caution">
    <text evidence="3">The sequence shown here is derived from an EMBL/GenBank/DDBJ whole genome shotgun (WGS) entry which is preliminary data.</text>
</comment>
<feature type="domain" description="VOC" evidence="2">
    <location>
        <begin position="4"/>
        <end position="130"/>
    </location>
</feature>
<dbReference type="PANTHER" id="PTHR43048">
    <property type="entry name" value="METHYLMALONYL-COA EPIMERASE"/>
    <property type="match status" value="1"/>
</dbReference>
<dbReference type="CDD" id="cd06587">
    <property type="entry name" value="VOC"/>
    <property type="match status" value="1"/>
</dbReference>
<dbReference type="GO" id="GO:0046491">
    <property type="term" value="P:L-methylmalonyl-CoA metabolic process"/>
    <property type="evidence" value="ECO:0007669"/>
    <property type="project" value="TreeGrafter"/>
</dbReference>
<dbReference type="InterPro" id="IPR051785">
    <property type="entry name" value="MMCE/EMCE_epimerase"/>
</dbReference>
<evidence type="ECO:0000256" key="1">
    <source>
        <dbReference type="ARBA" id="ARBA00022723"/>
    </source>
</evidence>
<dbReference type="InterPro" id="IPR037523">
    <property type="entry name" value="VOC_core"/>
</dbReference>
<dbReference type="GO" id="GO:0004493">
    <property type="term" value="F:methylmalonyl-CoA epimerase activity"/>
    <property type="evidence" value="ECO:0007669"/>
    <property type="project" value="TreeGrafter"/>
</dbReference>
<dbReference type="GO" id="GO:0046872">
    <property type="term" value="F:metal ion binding"/>
    <property type="evidence" value="ECO:0007669"/>
    <property type="project" value="UniProtKB-KW"/>
</dbReference>
<name>A0A0F9ILR7_9ZZZZ</name>
<dbReference type="EMBL" id="LAZR01012105">
    <property type="protein sequence ID" value="KKM41381.1"/>
    <property type="molecule type" value="Genomic_DNA"/>
</dbReference>